<sequence>MYGTILLPSWHLYCGYTPMCVFTGQFVLVGTALCDGFSHRFSKGARYAMLCICDCDRLTELGLMNDYVTHDGLDAGRLVVETLGRQGWSDITIKACLPIADRPDGWVSELEILIDTAKLLGVAHMVFEPDCDRPQVLH</sequence>
<evidence type="ECO:0000313" key="1">
    <source>
        <dbReference type="EMBL" id="GIU66539.1"/>
    </source>
</evidence>
<reference evidence="1" key="1">
    <citation type="submission" date="2021-05" db="EMBL/GenBank/DDBJ databases">
        <authorList>
            <person name="Tanabe Y."/>
        </authorList>
    </citation>
    <scope>NUCLEOTIDE SEQUENCE</scope>
    <source>
        <strain evidence="1">BOTRYCO-1</strain>
    </source>
</reference>
<evidence type="ECO:0000313" key="2">
    <source>
        <dbReference type="Proteomes" id="UP001161064"/>
    </source>
</evidence>
<keyword evidence="2" id="KW-1185">Reference proteome</keyword>
<gene>
    <name evidence="1" type="ORF">PsB1_0693</name>
</gene>
<accession>A0ABQ4PU86</accession>
<organism evidence="1 2">
    <name type="scientific">Candidatus Phycosocius spiralis</name>
    <dbReference type="NCBI Taxonomy" id="2815099"/>
    <lineage>
        <taxon>Bacteria</taxon>
        <taxon>Pseudomonadati</taxon>
        <taxon>Pseudomonadota</taxon>
        <taxon>Alphaproteobacteria</taxon>
        <taxon>Caulobacterales</taxon>
        <taxon>Caulobacterales incertae sedis</taxon>
        <taxon>Candidatus Phycosocius</taxon>
    </lineage>
</organism>
<proteinExistence type="predicted"/>
<comment type="caution">
    <text evidence="1">The sequence shown here is derived from an EMBL/GenBank/DDBJ whole genome shotgun (WGS) entry which is preliminary data.</text>
</comment>
<protein>
    <submittedName>
        <fullName evidence="1">Uncharacterized protein</fullName>
    </submittedName>
</protein>
<name>A0ABQ4PU86_9PROT</name>
<reference evidence="1" key="2">
    <citation type="journal article" date="2023" name="ISME Commun">
        <title>Characterization of a bloom-associated alphaproteobacterial lineage, 'Candidatus Phycosocius': insights into freshwater algal-bacterial interactions.</title>
        <authorList>
            <person name="Tanabe Y."/>
            <person name="Yamaguchi H."/>
            <person name="Yoshida M."/>
            <person name="Kai A."/>
            <person name="Okazaki Y."/>
        </authorList>
    </citation>
    <scope>NUCLEOTIDE SEQUENCE</scope>
    <source>
        <strain evidence="1">BOTRYCO-1</strain>
    </source>
</reference>
<dbReference type="Proteomes" id="UP001161064">
    <property type="component" value="Unassembled WGS sequence"/>
</dbReference>
<dbReference type="RefSeq" id="WP_284359102.1">
    <property type="nucleotide sequence ID" value="NZ_BPFZ01000003.1"/>
</dbReference>
<dbReference type="EMBL" id="BPFZ01000003">
    <property type="protein sequence ID" value="GIU66539.1"/>
    <property type="molecule type" value="Genomic_DNA"/>
</dbReference>